<evidence type="ECO:0000256" key="1">
    <source>
        <dbReference type="SAM" id="Phobius"/>
    </source>
</evidence>
<dbReference type="EMBL" id="BT095257">
    <property type="protein sequence ID" value="ACU19523.1"/>
    <property type="molecule type" value="mRNA"/>
</dbReference>
<accession>C6TCH1</accession>
<keyword evidence="1" id="KW-0472">Membrane</keyword>
<keyword evidence="1" id="KW-0812">Transmembrane</keyword>
<reference evidence="2" key="1">
    <citation type="submission" date="2009-08" db="EMBL/GenBank/DDBJ databases">
        <authorList>
            <person name="Cheung F."/>
            <person name="Xiao Y."/>
            <person name="Chan A."/>
            <person name="Moskal W."/>
            <person name="Town C.D."/>
        </authorList>
    </citation>
    <scope>NUCLEOTIDE SEQUENCE</scope>
</reference>
<organism evidence="2">
    <name type="scientific">Glycine max</name>
    <name type="common">Soybean</name>
    <name type="synonym">Glycine hispida</name>
    <dbReference type="NCBI Taxonomy" id="3847"/>
    <lineage>
        <taxon>Eukaryota</taxon>
        <taxon>Viridiplantae</taxon>
        <taxon>Streptophyta</taxon>
        <taxon>Embryophyta</taxon>
        <taxon>Tracheophyta</taxon>
        <taxon>Spermatophyta</taxon>
        <taxon>Magnoliopsida</taxon>
        <taxon>eudicotyledons</taxon>
        <taxon>Gunneridae</taxon>
        <taxon>Pentapetalae</taxon>
        <taxon>rosids</taxon>
        <taxon>fabids</taxon>
        <taxon>Fabales</taxon>
        <taxon>Fabaceae</taxon>
        <taxon>Papilionoideae</taxon>
        <taxon>50 kb inversion clade</taxon>
        <taxon>NPAAA clade</taxon>
        <taxon>indigoferoid/millettioid clade</taxon>
        <taxon>Phaseoleae</taxon>
        <taxon>Glycine</taxon>
        <taxon>Glycine subgen. Soja</taxon>
    </lineage>
</organism>
<feature type="transmembrane region" description="Helical" evidence="1">
    <location>
        <begin position="46"/>
        <end position="67"/>
    </location>
</feature>
<name>C6TCH1_SOYBN</name>
<dbReference type="AlphaFoldDB" id="C6TCH1"/>
<sequence length="98" mass="10756">MMLVIFFQYQVLHLSFTLYPSVEKASGPIGIARISAMLSIPLLQSYSFIALLSGLALYIVLSIASILKNILSINLVTKANGCFISPRHPYGLLCLEHS</sequence>
<protein>
    <submittedName>
        <fullName evidence="2">Uncharacterized protein</fullName>
    </submittedName>
</protein>
<evidence type="ECO:0000313" key="2">
    <source>
        <dbReference type="EMBL" id="ACU19523.1"/>
    </source>
</evidence>
<keyword evidence="1" id="KW-1133">Transmembrane helix</keyword>
<proteinExistence type="evidence at transcript level"/>